<comment type="caution">
    <text evidence="1">The sequence shown here is derived from an EMBL/GenBank/DDBJ whole genome shotgun (WGS) entry which is preliminary data.</text>
</comment>
<keyword evidence="2" id="KW-1185">Reference proteome</keyword>
<organism evidence="1 2">
    <name type="scientific">Leucogyrophana mollusca</name>
    <dbReference type="NCBI Taxonomy" id="85980"/>
    <lineage>
        <taxon>Eukaryota</taxon>
        <taxon>Fungi</taxon>
        <taxon>Dikarya</taxon>
        <taxon>Basidiomycota</taxon>
        <taxon>Agaricomycotina</taxon>
        <taxon>Agaricomycetes</taxon>
        <taxon>Agaricomycetidae</taxon>
        <taxon>Boletales</taxon>
        <taxon>Boletales incertae sedis</taxon>
        <taxon>Leucogyrophana</taxon>
    </lineage>
</organism>
<reference evidence="1" key="1">
    <citation type="journal article" date="2021" name="New Phytol.">
        <title>Evolutionary innovations through gain and loss of genes in the ectomycorrhizal Boletales.</title>
        <authorList>
            <person name="Wu G."/>
            <person name="Miyauchi S."/>
            <person name="Morin E."/>
            <person name="Kuo A."/>
            <person name="Drula E."/>
            <person name="Varga T."/>
            <person name="Kohler A."/>
            <person name="Feng B."/>
            <person name="Cao Y."/>
            <person name="Lipzen A."/>
            <person name="Daum C."/>
            <person name="Hundley H."/>
            <person name="Pangilinan J."/>
            <person name="Johnson J."/>
            <person name="Barry K."/>
            <person name="LaButti K."/>
            <person name="Ng V."/>
            <person name="Ahrendt S."/>
            <person name="Min B."/>
            <person name="Choi I.G."/>
            <person name="Park H."/>
            <person name="Plett J.M."/>
            <person name="Magnuson J."/>
            <person name="Spatafora J.W."/>
            <person name="Nagy L.G."/>
            <person name="Henrissat B."/>
            <person name="Grigoriev I.V."/>
            <person name="Yang Z.L."/>
            <person name="Xu J."/>
            <person name="Martin F.M."/>
        </authorList>
    </citation>
    <scope>NUCLEOTIDE SEQUENCE</scope>
    <source>
        <strain evidence="1">KUC20120723A-06</strain>
    </source>
</reference>
<protein>
    <submittedName>
        <fullName evidence="1">Uncharacterized protein</fullName>
    </submittedName>
</protein>
<accession>A0ACB8BY71</accession>
<proteinExistence type="predicted"/>
<dbReference type="Proteomes" id="UP000790709">
    <property type="component" value="Unassembled WGS sequence"/>
</dbReference>
<evidence type="ECO:0000313" key="2">
    <source>
        <dbReference type="Proteomes" id="UP000790709"/>
    </source>
</evidence>
<sequence length="207" mass="22272">MASSISPPSQTSVLFARGVLARLAIWPALRLAVHQNWGGPESAQKQRWLAGVIVDEFEASIPSAAAPSNLTPASVQPTPDEEYVETLLLQILDDEFEVALEDGSAADVATDIVKLWAEASGGGGELLRRFEDQADRLRGKVPQYEVGAGSGSDWEDEDDSGSGESDGDEAEGGEGEEIVPRLLNHRTREEPEVDEDGFTTVKKKGRK</sequence>
<dbReference type="EMBL" id="MU266333">
    <property type="protein sequence ID" value="KAH7930364.1"/>
    <property type="molecule type" value="Genomic_DNA"/>
</dbReference>
<gene>
    <name evidence="1" type="ORF">BV22DRAFT_1028600</name>
</gene>
<name>A0ACB8BY71_9AGAM</name>
<evidence type="ECO:0000313" key="1">
    <source>
        <dbReference type="EMBL" id="KAH7930364.1"/>
    </source>
</evidence>